<dbReference type="GO" id="GO:0046872">
    <property type="term" value="F:metal ion binding"/>
    <property type="evidence" value="ECO:0007669"/>
    <property type="project" value="UniProtKB-KW"/>
</dbReference>
<dbReference type="PROSITE" id="PS00792">
    <property type="entry name" value="DHPS_1"/>
    <property type="match status" value="1"/>
</dbReference>
<dbReference type="UniPathway" id="UPA00077">
    <property type="reaction ID" value="UER00156"/>
</dbReference>
<evidence type="ECO:0000256" key="7">
    <source>
        <dbReference type="ARBA" id="ARBA00022723"/>
    </source>
</evidence>
<keyword evidence="9 10" id="KW-0289">Folate biosynthesis</keyword>
<dbReference type="AlphaFoldDB" id="A0A537JCN9"/>
<dbReference type="GO" id="GO:0005829">
    <property type="term" value="C:cytosol"/>
    <property type="evidence" value="ECO:0007669"/>
    <property type="project" value="TreeGrafter"/>
</dbReference>
<comment type="similarity">
    <text evidence="4 10">Belongs to the DHPS family.</text>
</comment>
<reference evidence="12 13" key="1">
    <citation type="journal article" date="2019" name="Nat. Microbiol.">
        <title>Mediterranean grassland soil C-N compound turnover is dependent on rainfall and depth, and is mediated by genomically divergent microorganisms.</title>
        <authorList>
            <person name="Diamond S."/>
            <person name="Andeer P.F."/>
            <person name="Li Z."/>
            <person name="Crits-Christoph A."/>
            <person name="Burstein D."/>
            <person name="Anantharaman K."/>
            <person name="Lane K.R."/>
            <person name="Thomas B.C."/>
            <person name="Pan C."/>
            <person name="Northen T.R."/>
            <person name="Banfield J.F."/>
        </authorList>
    </citation>
    <scope>NUCLEOTIDE SEQUENCE [LARGE SCALE GENOMIC DNA]</scope>
    <source>
        <strain evidence="12">NP_6</strain>
    </source>
</reference>
<dbReference type="SUPFAM" id="SSF51717">
    <property type="entry name" value="Dihydropteroate synthetase-like"/>
    <property type="match status" value="1"/>
</dbReference>
<evidence type="ECO:0000256" key="6">
    <source>
        <dbReference type="ARBA" id="ARBA00022679"/>
    </source>
</evidence>
<dbReference type="Pfam" id="PF00809">
    <property type="entry name" value="Pterin_bind"/>
    <property type="match status" value="1"/>
</dbReference>
<evidence type="ECO:0000256" key="10">
    <source>
        <dbReference type="RuleBase" id="RU361205"/>
    </source>
</evidence>
<evidence type="ECO:0000256" key="4">
    <source>
        <dbReference type="ARBA" id="ARBA00009503"/>
    </source>
</evidence>
<dbReference type="EC" id="2.5.1.15" evidence="5 10"/>
<comment type="function">
    <text evidence="10">Catalyzes the condensation of para-aminobenzoate (pABA) with 6-hydroxymethyl-7,8-dihydropterin diphosphate (DHPt-PP) to form 7,8-dihydropteroate (H2Pte), the immediate precursor of folate derivatives.</text>
</comment>
<dbReference type="InterPro" id="IPR000489">
    <property type="entry name" value="Pterin-binding_dom"/>
</dbReference>
<evidence type="ECO:0000313" key="13">
    <source>
        <dbReference type="Proteomes" id="UP000318093"/>
    </source>
</evidence>
<keyword evidence="7 10" id="KW-0479">Metal-binding</keyword>
<comment type="caution">
    <text evidence="12">The sequence shown here is derived from an EMBL/GenBank/DDBJ whole genome shotgun (WGS) entry which is preliminary data.</text>
</comment>
<dbReference type="GO" id="GO:0004156">
    <property type="term" value="F:dihydropteroate synthase activity"/>
    <property type="evidence" value="ECO:0007669"/>
    <property type="project" value="UniProtKB-EC"/>
</dbReference>
<dbReference type="GO" id="GO:0046654">
    <property type="term" value="P:tetrahydrofolate biosynthetic process"/>
    <property type="evidence" value="ECO:0007669"/>
    <property type="project" value="UniProtKB-UniPathway"/>
</dbReference>
<feature type="non-terminal residue" evidence="12">
    <location>
        <position position="314"/>
    </location>
</feature>
<comment type="pathway">
    <text evidence="3 10">Cofactor biosynthesis; tetrahydrofolate biosynthesis; 7,8-dihydrofolate from 2-amino-4-hydroxy-6-hydroxymethyl-7,8-dihydropteridine diphosphate and 4-aminobenzoate: step 1/2.</text>
</comment>
<evidence type="ECO:0000259" key="11">
    <source>
        <dbReference type="PROSITE" id="PS50972"/>
    </source>
</evidence>
<dbReference type="InterPro" id="IPR011005">
    <property type="entry name" value="Dihydropteroate_synth-like_sf"/>
</dbReference>
<evidence type="ECO:0000256" key="3">
    <source>
        <dbReference type="ARBA" id="ARBA00004763"/>
    </source>
</evidence>
<dbReference type="PROSITE" id="PS50972">
    <property type="entry name" value="PTERIN_BINDING"/>
    <property type="match status" value="1"/>
</dbReference>
<dbReference type="Gene3D" id="3.20.20.20">
    <property type="entry name" value="Dihydropteroate synthase-like"/>
    <property type="match status" value="1"/>
</dbReference>
<dbReference type="InterPro" id="IPR045031">
    <property type="entry name" value="DHP_synth-like"/>
</dbReference>
<evidence type="ECO:0000256" key="2">
    <source>
        <dbReference type="ARBA" id="ARBA00001946"/>
    </source>
</evidence>
<dbReference type="Proteomes" id="UP000318093">
    <property type="component" value="Unassembled WGS sequence"/>
</dbReference>
<evidence type="ECO:0000256" key="5">
    <source>
        <dbReference type="ARBA" id="ARBA00012458"/>
    </source>
</evidence>
<evidence type="ECO:0000256" key="9">
    <source>
        <dbReference type="ARBA" id="ARBA00022909"/>
    </source>
</evidence>
<organism evidence="12 13">
    <name type="scientific">Candidatus Segetimicrobium genomatis</name>
    <dbReference type="NCBI Taxonomy" id="2569760"/>
    <lineage>
        <taxon>Bacteria</taxon>
        <taxon>Bacillati</taxon>
        <taxon>Candidatus Sysuimicrobiota</taxon>
        <taxon>Candidatus Sysuimicrobiia</taxon>
        <taxon>Candidatus Sysuimicrobiales</taxon>
        <taxon>Candidatus Segetimicrobiaceae</taxon>
        <taxon>Candidatus Segetimicrobium</taxon>
    </lineage>
</organism>
<dbReference type="PANTHER" id="PTHR20941:SF1">
    <property type="entry name" value="FOLIC ACID SYNTHESIS PROTEIN FOL1"/>
    <property type="match status" value="1"/>
</dbReference>
<dbReference type="GO" id="GO:0046656">
    <property type="term" value="P:folic acid biosynthetic process"/>
    <property type="evidence" value="ECO:0007669"/>
    <property type="project" value="UniProtKB-KW"/>
</dbReference>
<proteinExistence type="inferred from homology"/>
<sequence length="314" mass="33672">MIRARIVTWPAPPGGDADGIYGVRVTGLSAESAQEMARAAHALGLWVRWHEGDQILQGPASRLAGLSGGVSGPAGEAAAEAAATALARFRQPPRFLEVRGRTLDLQRPLIVGILNATPDSFYDRGRYYGLPAAVARADEMVAEGADMIEVGGETARPGPAVDPEEELRRVAPLIEVLADRLPVPVSVDTHKAEVARRAVHAGAVMINDISGLADIRMAEVAAETGAALIVMHIQGRPKVRQEDPQYRAVVDEVCAFLEDRTAQVQAVGVPRSRLVVDPGFSFGKAVDHDLEVLRRLGEFRSLGYPIYLATSRKN</sequence>
<evidence type="ECO:0000313" key="12">
    <source>
        <dbReference type="EMBL" id="TMI81314.1"/>
    </source>
</evidence>
<keyword evidence="6 10" id="KW-0808">Transferase</keyword>
<evidence type="ECO:0000256" key="1">
    <source>
        <dbReference type="ARBA" id="ARBA00000012"/>
    </source>
</evidence>
<dbReference type="CDD" id="cd00739">
    <property type="entry name" value="DHPS"/>
    <property type="match status" value="1"/>
</dbReference>
<evidence type="ECO:0000256" key="8">
    <source>
        <dbReference type="ARBA" id="ARBA00022842"/>
    </source>
</evidence>
<feature type="domain" description="Pterin-binding" evidence="11">
    <location>
        <begin position="108"/>
        <end position="314"/>
    </location>
</feature>
<dbReference type="PANTHER" id="PTHR20941">
    <property type="entry name" value="FOLATE SYNTHESIS PROTEINS"/>
    <property type="match status" value="1"/>
</dbReference>
<keyword evidence="8 10" id="KW-0460">Magnesium</keyword>
<gene>
    <name evidence="12" type="primary">folP</name>
    <name evidence="12" type="ORF">E6H03_07195</name>
</gene>
<protein>
    <recommendedName>
        <fullName evidence="5 10">Dihydropteroate synthase</fullName>
        <shortName evidence="10">DHPS</shortName>
        <ecNumber evidence="5 10">2.5.1.15</ecNumber>
    </recommendedName>
    <alternativeName>
        <fullName evidence="10">Dihydropteroate pyrophosphorylase</fullName>
    </alternativeName>
</protein>
<accession>A0A537JCN9</accession>
<name>A0A537JCN9_9BACT</name>
<comment type="cofactor">
    <cofactor evidence="2 10">
        <name>Mg(2+)</name>
        <dbReference type="ChEBI" id="CHEBI:18420"/>
    </cofactor>
</comment>
<dbReference type="NCBIfam" id="TIGR01496">
    <property type="entry name" value="DHPS"/>
    <property type="match status" value="1"/>
</dbReference>
<dbReference type="InterPro" id="IPR006390">
    <property type="entry name" value="DHP_synth_dom"/>
</dbReference>
<dbReference type="EMBL" id="VBAN01000214">
    <property type="protein sequence ID" value="TMI81314.1"/>
    <property type="molecule type" value="Genomic_DNA"/>
</dbReference>
<comment type="catalytic activity">
    <reaction evidence="1">
        <text>(7,8-dihydropterin-6-yl)methyl diphosphate + 4-aminobenzoate = 7,8-dihydropteroate + diphosphate</text>
        <dbReference type="Rhea" id="RHEA:19949"/>
        <dbReference type="ChEBI" id="CHEBI:17836"/>
        <dbReference type="ChEBI" id="CHEBI:17839"/>
        <dbReference type="ChEBI" id="CHEBI:33019"/>
        <dbReference type="ChEBI" id="CHEBI:72950"/>
        <dbReference type="EC" id="2.5.1.15"/>
    </reaction>
</comment>